<keyword evidence="3" id="KW-1185">Reference proteome</keyword>
<feature type="compositionally biased region" description="Polar residues" evidence="1">
    <location>
        <begin position="16"/>
        <end position="31"/>
    </location>
</feature>
<dbReference type="AlphaFoldDB" id="A0A4U5VQC4"/>
<evidence type="ECO:0000313" key="2">
    <source>
        <dbReference type="EMBL" id="TKS90746.1"/>
    </source>
</evidence>
<protein>
    <submittedName>
        <fullName evidence="2">Uncharacterized protein</fullName>
    </submittedName>
</protein>
<evidence type="ECO:0000313" key="3">
    <source>
        <dbReference type="Proteomes" id="UP000298787"/>
    </source>
</evidence>
<sequence length="193" mass="21032">MESVFQEDTNSEKSEVNSWQPTGPDTGSNATRVFDIDANDTEEHKVMSAEGSELNTQSHVMLCVPTWPPGDWESGCTHSQQGVSPKACMDLYLCPSLQEEDDLRKPQLQHLIHLKGAGSCWLFLCACCLCLYANRDVAESSETNTQCIGLSIKGIQLEGGVNSESGSQTQLGEKAFKVRCDWLCAAAVLTAQV</sequence>
<gene>
    <name evidence="2" type="ORF">D9C73_024879</name>
</gene>
<accession>A0A4U5VQC4</accession>
<dbReference type="Proteomes" id="UP000298787">
    <property type="component" value="Chromosome 22"/>
</dbReference>
<organism evidence="2 3">
    <name type="scientific">Collichthys lucidus</name>
    <name type="common">Big head croaker</name>
    <name type="synonym">Sciaena lucida</name>
    <dbReference type="NCBI Taxonomy" id="240159"/>
    <lineage>
        <taxon>Eukaryota</taxon>
        <taxon>Metazoa</taxon>
        <taxon>Chordata</taxon>
        <taxon>Craniata</taxon>
        <taxon>Vertebrata</taxon>
        <taxon>Euteleostomi</taxon>
        <taxon>Actinopterygii</taxon>
        <taxon>Neopterygii</taxon>
        <taxon>Teleostei</taxon>
        <taxon>Neoteleostei</taxon>
        <taxon>Acanthomorphata</taxon>
        <taxon>Eupercaria</taxon>
        <taxon>Sciaenidae</taxon>
        <taxon>Collichthys</taxon>
    </lineage>
</organism>
<dbReference type="EMBL" id="CM014099">
    <property type="protein sequence ID" value="TKS90746.1"/>
    <property type="molecule type" value="Genomic_DNA"/>
</dbReference>
<reference evidence="2 3" key="1">
    <citation type="submission" date="2019-01" db="EMBL/GenBank/DDBJ databases">
        <title>Genome Assembly of Collichthys lucidus.</title>
        <authorList>
            <person name="Cai M."/>
            <person name="Xiao S."/>
        </authorList>
    </citation>
    <scope>NUCLEOTIDE SEQUENCE [LARGE SCALE GENOMIC DNA]</scope>
    <source>
        <strain evidence="2">JT15FE1705JMU</strain>
        <tissue evidence="2">Muscle</tissue>
    </source>
</reference>
<evidence type="ECO:0000256" key="1">
    <source>
        <dbReference type="SAM" id="MobiDB-lite"/>
    </source>
</evidence>
<proteinExistence type="predicted"/>
<name>A0A4U5VQC4_COLLU</name>
<feature type="region of interest" description="Disordered" evidence="1">
    <location>
        <begin position="1"/>
        <end position="31"/>
    </location>
</feature>